<organism evidence="1 2">
    <name type="scientific">Aquimarina mytili</name>
    <dbReference type="NCBI Taxonomy" id="874423"/>
    <lineage>
        <taxon>Bacteria</taxon>
        <taxon>Pseudomonadati</taxon>
        <taxon>Bacteroidota</taxon>
        <taxon>Flavobacteriia</taxon>
        <taxon>Flavobacteriales</taxon>
        <taxon>Flavobacteriaceae</taxon>
        <taxon>Aquimarina</taxon>
    </lineage>
</organism>
<sequence>MTILNINSFRNKLVYLSILLLFGSCYSVRLVSTNGAPMPDQNDRDDWYRDKKVIVLDTVIKANIAIDKITIPVKRLGCESGKLFSVEYKDTFGGNLLYLFTFGNKRKLKIKYVCMKPEN</sequence>
<dbReference type="EMBL" id="JAERQJ010000002">
    <property type="protein sequence ID" value="MBL0682985.1"/>
    <property type="molecule type" value="Genomic_DNA"/>
</dbReference>
<comment type="caution">
    <text evidence="1">The sequence shown here is derived from an EMBL/GenBank/DDBJ whole genome shotgun (WGS) entry which is preliminary data.</text>
</comment>
<evidence type="ECO:0000313" key="1">
    <source>
        <dbReference type="EMBL" id="MBL0682985.1"/>
    </source>
</evidence>
<keyword evidence="2" id="KW-1185">Reference proteome</keyword>
<name>A0A937A0W8_9FLAO</name>
<dbReference type="AlphaFoldDB" id="A0A937A0W8"/>
<accession>A0A937A0W8</accession>
<proteinExistence type="predicted"/>
<dbReference type="RefSeq" id="WP_201917562.1">
    <property type="nucleotide sequence ID" value="NZ_BAABAX010000023.1"/>
</dbReference>
<gene>
    <name evidence="1" type="ORF">JJQ60_05630</name>
</gene>
<evidence type="ECO:0000313" key="2">
    <source>
        <dbReference type="Proteomes" id="UP000651057"/>
    </source>
</evidence>
<protein>
    <submittedName>
        <fullName evidence="1">Uncharacterized protein</fullName>
    </submittedName>
</protein>
<dbReference type="Proteomes" id="UP000651057">
    <property type="component" value="Unassembled WGS sequence"/>
</dbReference>
<reference evidence="1" key="1">
    <citation type="submission" date="2021-01" db="EMBL/GenBank/DDBJ databases">
        <authorList>
            <person name="Zhong Y.L."/>
        </authorList>
    </citation>
    <scope>NUCLEOTIDE SEQUENCE</scope>
    <source>
        <strain evidence="1">KCTC 23302</strain>
    </source>
</reference>